<dbReference type="RefSeq" id="WP_231252753.1">
    <property type="nucleotide sequence ID" value="NZ_BAAAMQ010000004.1"/>
</dbReference>
<protein>
    <submittedName>
        <fullName evidence="2">Uncharacterized protein</fullName>
    </submittedName>
</protein>
<feature type="transmembrane region" description="Helical" evidence="1">
    <location>
        <begin position="115"/>
        <end position="135"/>
    </location>
</feature>
<proteinExistence type="predicted"/>
<evidence type="ECO:0000313" key="2">
    <source>
        <dbReference type="EMBL" id="GAA2094033.1"/>
    </source>
</evidence>
<sequence>MAELVDEVGERVAAGVLDHAFSSGGRWGRLRSAFMGEVWKAVVGLLISGIPLLAVQVGGRRGLLRRAIREDLELIKLLHDEHSAVRDRLQRRVTARLEQYEPADHAKARRRRGRILATVEGVVLVTLAVVILTVFDVSSGLASGWIGAGLGVVGAVTHLFVTSKLDRREQDRAVATLEAALPGLTSDITGKVTPPAYVEDAQPR</sequence>
<keyword evidence="1" id="KW-0472">Membrane</keyword>
<keyword evidence="1" id="KW-0812">Transmembrane</keyword>
<reference evidence="3" key="1">
    <citation type="journal article" date="2019" name="Int. J. Syst. Evol. Microbiol.">
        <title>The Global Catalogue of Microorganisms (GCM) 10K type strain sequencing project: providing services to taxonomists for standard genome sequencing and annotation.</title>
        <authorList>
            <consortium name="The Broad Institute Genomics Platform"/>
            <consortium name="The Broad Institute Genome Sequencing Center for Infectious Disease"/>
            <person name="Wu L."/>
            <person name="Ma J."/>
        </authorList>
    </citation>
    <scope>NUCLEOTIDE SEQUENCE [LARGE SCALE GENOMIC DNA]</scope>
    <source>
        <strain evidence="3">JCM 13813</strain>
    </source>
</reference>
<keyword evidence="3" id="KW-1185">Reference proteome</keyword>
<dbReference type="Proteomes" id="UP001501161">
    <property type="component" value="Unassembled WGS sequence"/>
</dbReference>
<evidence type="ECO:0000313" key="3">
    <source>
        <dbReference type="Proteomes" id="UP001501161"/>
    </source>
</evidence>
<accession>A0ABP5I4X8</accession>
<evidence type="ECO:0000256" key="1">
    <source>
        <dbReference type="SAM" id="Phobius"/>
    </source>
</evidence>
<dbReference type="EMBL" id="BAAAMQ010000004">
    <property type="protein sequence ID" value="GAA2094033.1"/>
    <property type="molecule type" value="Genomic_DNA"/>
</dbReference>
<name>A0ABP5I4X8_9ACTN</name>
<gene>
    <name evidence="2" type="ORF">GCM10009726_00660</name>
</gene>
<comment type="caution">
    <text evidence="2">The sequence shown here is derived from an EMBL/GenBank/DDBJ whole genome shotgun (WGS) entry which is preliminary data.</text>
</comment>
<keyword evidence="1" id="KW-1133">Transmembrane helix</keyword>
<organism evidence="2 3">
    <name type="scientific">Nocardioides furvisabuli</name>
    <dbReference type="NCBI Taxonomy" id="375542"/>
    <lineage>
        <taxon>Bacteria</taxon>
        <taxon>Bacillati</taxon>
        <taxon>Actinomycetota</taxon>
        <taxon>Actinomycetes</taxon>
        <taxon>Propionibacteriales</taxon>
        <taxon>Nocardioidaceae</taxon>
        <taxon>Nocardioides</taxon>
    </lineage>
</organism>
<feature type="transmembrane region" description="Helical" evidence="1">
    <location>
        <begin position="141"/>
        <end position="161"/>
    </location>
</feature>
<feature type="transmembrane region" description="Helical" evidence="1">
    <location>
        <begin position="38"/>
        <end position="59"/>
    </location>
</feature>